<name>A0A6C0HCC8_9ZZZZ</name>
<sequence>MENNPGGMTLVCEEDMTEKIGIVTRQTNYTEDIAREKLLIANMDHIKVIKDFFGIAEKKALPVKSLQQQIYKEIRHKLDDSIRDFNNKQDKKLASEIENNNK</sequence>
<evidence type="ECO:0000313" key="1">
    <source>
        <dbReference type="EMBL" id="QHT78251.1"/>
    </source>
</evidence>
<protein>
    <submittedName>
        <fullName evidence="1">Uncharacterized protein</fullName>
    </submittedName>
</protein>
<dbReference type="AlphaFoldDB" id="A0A6C0HCC8"/>
<proteinExistence type="predicted"/>
<organism evidence="1">
    <name type="scientific">viral metagenome</name>
    <dbReference type="NCBI Taxonomy" id="1070528"/>
    <lineage>
        <taxon>unclassified sequences</taxon>
        <taxon>metagenomes</taxon>
        <taxon>organismal metagenomes</taxon>
    </lineage>
</organism>
<dbReference type="EMBL" id="MN739930">
    <property type="protein sequence ID" value="QHT78251.1"/>
    <property type="molecule type" value="Genomic_DNA"/>
</dbReference>
<accession>A0A6C0HCC8</accession>
<reference evidence="1" key="1">
    <citation type="journal article" date="2020" name="Nature">
        <title>Giant virus diversity and host interactions through global metagenomics.</title>
        <authorList>
            <person name="Schulz F."/>
            <person name="Roux S."/>
            <person name="Paez-Espino D."/>
            <person name="Jungbluth S."/>
            <person name="Walsh D.A."/>
            <person name="Denef V.J."/>
            <person name="McMahon K.D."/>
            <person name="Konstantinidis K.T."/>
            <person name="Eloe-Fadrosh E.A."/>
            <person name="Kyrpides N.C."/>
            <person name="Woyke T."/>
        </authorList>
    </citation>
    <scope>NUCLEOTIDE SEQUENCE</scope>
    <source>
        <strain evidence="1">GVMAG-M-3300023179-91</strain>
    </source>
</reference>